<feature type="compositionally biased region" description="Basic and acidic residues" evidence="1">
    <location>
        <begin position="168"/>
        <end position="189"/>
    </location>
</feature>
<proteinExistence type="predicted"/>
<protein>
    <submittedName>
        <fullName evidence="2">Uncharacterized protein</fullName>
    </submittedName>
</protein>
<accession>A0A4Z2F072</accession>
<sequence length="246" mass="27377">MRFQPSKATSSGSHCTSTDVSRTDLNLSPSGSGRSRPGEQNRHNLSSGFILLDSSDSSISSLFRMSLMPIWLSQPHACLGMLMRWVKTIWLSPSSVCSMCSEFCISTGAAPPLRVEVHGAEGRRGHVDVVDVVEHHRLVRVGQREVLLGFRRRQRVPTVADDLLDQAGGRELEEQRHGDAAEEEEALHPHDDGLTLSKRLCRLFWDQMGVLRQVATDSPPDNTCVVGSLLRWFFPPQSRPQPKLTD</sequence>
<feature type="compositionally biased region" description="Polar residues" evidence="1">
    <location>
        <begin position="1"/>
        <end position="27"/>
    </location>
</feature>
<keyword evidence="3" id="KW-1185">Reference proteome</keyword>
<feature type="region of interest" description="Disordered" evidence="1">
    <location>
        <begin position="1"/>
        <end position="42"/>
    </location>
</feature>
<evidence type="ECO:0000313" key="3">
    <source>
        <dbReference type="Proteomes" id="UP000314294"/>
    </source>
</evidence>
<name>A0A4Z2F072_9TELE</name>
<evidence type="ECO:0000313" key="2">
    <source>
        <dbReference type="EMBL" id="TNN34418.1"/>
    </source>
</evidence>
<organism evidence="2 3">
    <name type="scientific">Liparis tanakae</name>
    <name type="common">Tanaka's snailfish</name>
    <dbReference type="NCBI Taxonomy" id="230148"/>
    <lineage>
        <taxon>Eukaryota</taxon>
        <taxon>Metazoa</taxon>
        <taxon>Chordata</taxon>
        <taxon>Craniata</taxon>
        <taxon>Vertebrata</taxon>
        <taxon>Euteleostomi</taxon>
        <taxon>Actinopterygii</taxon>
        <taxon>Neopterygii</taxon>
        <taxon>Teleostei</taxon>
        <taxon>Neoteleostei</taxon>
        <taxon>Acanthomorphata</taxon>
        <taxon>Eupercaria</taxon>
        <taxon>Perciformes</taxon>
        <taxon>Cottioidei</taxon>
        <taxon>Cottales</taxon>
        <taxon>Liparidae</taxon>
        <taxon>Liparis</taxon>
    </lineage>
</organism>
<feature type="region of interest" description="Disordered" evidence="1">
    <location>
        <begin position="164"/>
        <end position="189"/>
    </location>
</feature>
<reference evidence="2 3" key="1">
    <citation type="submission" date="2019-03" db="EMBL/GenBank/DDBJ databases">
        <title>First draft genome of Liparis tanakae, snailfish: a comprehensive survey of snailfish specific genes.</title>
        <authorList>
            <person name="Kim W."/>
            <person name="Song I."/>
            <person name="Jeong J.-H."/>
            <person name="Kim D."/>
            <person name="Kim S."/>
            <person name="Ryu S."/>
            <person name="Song J.Y."/>
            <person name="Lee S.K."/>
        </authorList>
    </citation>
    <scope>NUCLEOTIDE SEQUENCE [LARGE SCALE GENOMIC DNA]</scope>
    <source>
        <tissue evidence="2">Muscle</tissue>
    </source>
</reference>
<dbReference type="EMBL" id="SRLO01001967">
    <property type="protein sequence ID" value="TNN34418.1"/>
    <property type="molecule type" value="Genomic_DNA"/>
</dbReference>
<comment type="caution">
    <text evidence="2">The sequence shown here is derived from an EMBL/GenBank/DDBJ whole genome shotgun (WGS) entry which is preliminary data.</text>
</comment>
<gene>
    <name evidence="2" type="ORF">EYF80_055422</name>
</gene>
<dbReference type="AlphaFoldDB" id="A0A4Z2F072"/>
<evidence type="ECO:0000256" key="1">
    <source>
        <dbReference type="SAM" id="MobiDB-lite"/>
    </source>
</evidence>
<dbReference type="Proteomes" id="UP000314294">
    <property type="component" value="Unassembled WGS sequence"/>
</dbReference>